<keyword evidence="3" id="KW-0378">Hydrolase</keyword>
<evidence type="ECO:0000256" key="3">
    <source>
        <dbReference type="ARBA" id="ARBA00022801"/>
    </source>
</evidence>
<evidence type="ECO:0000259" key="5">
    <source>
        <dbReference type="Pfam" id="PF06441"/>
    </source>
</evidence>
<sequence length="377" mass="42069">MRAQESPAVRPFSVSIDEPVLAEMRARLARTRWPDAIDGAGWAYGTDETYLRELVVHWRDGFDWRAQEQRINGFEHAIVTVDGLAIHTMHARSSAPDAIPLLMLHGWPSTFVQMLDIVPLLTPYFHVVVPSLPGFGFSPPSRTPGMHVGRIAGAFVMLMASLGYARFGARSSDLGAGVLQQMALDDPGVLIGLHLSGTNPYIGYVPDDLSPAEQTFVADAQRWNQTEMAYAMMHSSKPQTVAVALNDSPAGLASWIVEKFWRWSDDGGDLGSRFTFDQLLTNLTIYWATQTINSSMRLYYETARATLAYGHVDVPTAMLMSDRDLFPTPREWAARQYNVVRWTKIDRGGHFLEWEEPRLVADDLIATFAPARTAPSR</sequence>
<dbReference type="Gene3D" id="3.40.50.1820">
    <property type="entry name" value="alpha/beta hydrolase"/>
    <property type="match status" value="1"/>
</dbReference>
<feature type="active site" description="Proton donor" evidence="4">
    <location>
        <position position="299"/>
    </location>
</feature>
<protein>
    <submittedName>
        <fullName evidence="6">Multidrug MFS transporter</fullName>
    </submittedName>
</protein>
<reference evidence="6 7" key="1">
    <citation type="journal article" date="2022" name="ISME Commun">
        <title>Vulcanimicrobium alpinus gen. nov. sp. nov., the first cultivated representative of the candidate phylum 'Eremiobacterota', is a metabolically versatile aerobic anoxygenic phototroph.</title>
        <authorList>
            <person name="Yabe S."/>
            <person name="Muto K."/>
            <person name="Abe K."/>
            <person name="Yokota A."/>
            <person name="Staudigel H."/>
            <person name="Tebo B.M."/>
        </authorList>
    </citation>
    <scope>NUCLEOTIDE SEQUENCE [LARGE SCALE GENOMIC DNA]</scope>
    <source>
        <strain evidence="6 7">WC8-2</strain>
    </source>
</reference>
<comment type="similarity">
    <text evidence="1">Belongs to the peptidase S33 family.</text>
</comment>
<dbReference type="PIRSF" id="PIRSF001112">
    <property type="entry name" value="Epoxide_hydrolase"/>
    <property type="match status" value="1"/>
</dbReference>
<dbReference type="AlphaFoldDB" id="A0AAN2C8I7"/>
<organism evidence="6 7">
    <name type="scientific">Vulcanimicrobium alpinum</name>
    <dbReference type="NCBI Taxonomy" id="3016050"/>
    <lineage>
        <taxon>Bacteria</taxon>
        <taxon>Bacillati</taxon>
        <taxon>Vulcanimicrobiota</taxon>
        <taxon>Vulcanimicrobiia</taxon>
        <taxon>Vulcanimicrobiales</taxon>
        <taxon>Vulcanimicrobiaceae</taxon>
        <taxon>Vulcanimicrobium</taxon>
    </lineage>
</organism>
<evidence type="ECO:0000256" key="1">
    <source>
        <dbReference type="ARBA" id="ARBA00010088"/>
    </source>
</evidence>
<evidence type="ECO:0000313" key="6">
    <source>
        <dbReference type="EMBL" id="BDE05580.1"/>
    </source>
</evidence>
<evidence type="ECO:0000313" key="7">
    <source>
        <dbReference type="Proteomes" id="UP001317532"/>
    </source>
</evidence>
<dbReference type="PANTHER" id="PTHR21661:SF35">
    <property type="entry name" value="EPOXIDE HYDROLASE"/>
    <property type="match status" value="1"/>
</dbReference>
<dbReference type="KEGG" id="vab:WPS_08560"/>
<dbReference type="SUPFAM" id="SSF53474">
    <property type="entry name" value="alpha/beta-Hydrolases"/>
    <property type="match status" value="1"/>
</dbReference>
<keyword evidence="7" id="KW-1185">Reference proteome</keyword>
<gene>
    <name evidence="6" type="ORF">WPS_08560</name>
</gene>
<feature type="active site" description="Nucleophile" evidence="4">
    <location>
        <position position="173"/>
    </location>
</feature>
<dbReference type="InterPro" id="IPR000639">
    <property type="entry name" value="Epox_hydrolase-like"/>
</dbReference>
<proteinExistence type="inferred from homology"/>
<dbReference type="InterPro" id="IPR029058">
    <property type="entry name" value="AB_hydrolase_fold"/>
</dbReference>
<dbReference type="GO" id="GO:0004301">
    <property type="term" value="F:epoxide hydrolase activity"/>
    <property type="evidence" value="ECO:0007669"/>
    <property type="project" value="TreeGrafter"/>
</dbReference>
<evidence type="ECO:0000256" key="2">
    <source>
        <dbReference type="ARBA" id="ARBA00022797"/>
    </source>
</evidence>
<dbReference type="InterPro" id="IPR016292">
    <property type="entry name" value="Epoxide_hydrolase"/>
</dbReference>
<evidence type="ECO:0000256" key="4">
    <source>
        <dbReference type="PIRSR" id="PIRSR001112-1"/>
    </source>
</evidence>
<dbReference type="PANTHER" id="PTHR21661">
    <property type="entry name" value="EPOXIDE HYDROLASE 1-RELATED"/>
    <property type="match status" value="1"/>
</dbReference>
<feature type="active site" description="Proton acceptor" evidence="4">
    <location>
        <position position="350"/>
    </location>
</feature>
<dbReference type="InterPro" id="IPR010497">
    <property type="entry name" value="Epoxide_hydro_N"/>
</dbReference>
<dbReference type="Proteomes" id="UP001317532">
    <property type="component" value="Chromosome"/>
</dbReference>
<dbReference type="Pfam" id="PF06441">
    <property type="entry name" value="EHN"/>
    <property type="match status" value="1"/>
</dbReference>
<accession>A0AAN2C8I7</accession>
<name>A0AAN2C8I7_UNVUL</name>
<dbReference type="EMBL" id="AP025523">
    <property type="protein sequence ID" value="BDE05580.1"/>
    <property type="molecule type" value="Genomic_DNA"/>
</dbReference>
<feature type="domain" description="Epoxide hydrolase N-terminal" evidence="5">
    <location>
        <begin position="9"/>
        <end position="113"/>
    </location>
</feature>
<dbReference type="GO" id="GO:0097176">
    <property type="term" value="P:epoxide metabolic process"/>
    <property type="evidence" value="ECO:0007669"/>
    <property type="project" value="TreeGrafter"/>
</dbReference>
<dbReference type="PRINTS" id="PR00412">
    <property type="entry name" value="EPOXHYDRLASE"/>
</dbReference>
<keyword evidence="2" id="KW-0058">Aromatic hydrocarbons catabolism</keyword>
<dbReference type="RefSeq" id="WP_317996609.1">
    <property type="nucleotide sequence ID" value="NZ_AP025523.1"/>
</dbReference>